<evidence type="ECO:0000313" key="2">
    <source>
        <dbReference type="EMBL" id="PWZ10370.1"/>
    </source>
</evidence>
<proteinExistence type="predicted"/>
<protein>
    <submittedName>
        <fullName evidence="2">Uncharacterized protein</fullName>
    </submittedName>
</protein>
<organism evidence="2 3">
    <name type="scientific">Zea mays</name>
    <name type="common">Maize</name>
    <dbReference type="NCBI Taxonomy" id="4577"/>
    <lineage>
        <taxon>Eukaryota</taxon>
        <taxon>Viridiplantae</taxon>
        <taxon>Streptophyta</taxon>
        <taxon>Embryophyta</taxon>
        <taxon>Tracheophyta</taxon>
        <taxon>Spermatophyta</taxon>
        <taxon>Magnoliopsida</taxon>
        <taxon>Liliopsida</taxon>
        <taxon>Poales</taxon>
        <taxon>Poaceae</taxon>
        <taxon>PACMAD clade</taxon>
        <taxon>Panicoideae</taxon>
        <taxon>Andropogonodae</taxon>
        <taxon>Andropogoneae</taxon>
        <taxon>Tripsacinae</taxon>
        <taxon>Zea</taxon>
    </lineage>
</organism>
<evidence type="ECO:0000313" key="3">
    <source>
        <dbReference type="Proteomes" id="UP000251960"/>
    </source>
</evidence>
<comment type="caution">
    <text evidence="2">The sequence shown here is derived from an EMBL/GenBank/DDBJ whole genome shotgun (WGS) entry which is preliminary data.</text>
</comment>
<accession>A0A3L6DNX1</accession>
<dbReference type="Proteomes" id="UP000251960">
    <property type="component" value="Chromosome 8"/>
</dbReference>
<dbReference type="EMBL" id="NCVQ01000009">
    <property type="protein sequence ID" value="PWZ10370.1"/>
    <property type="molecule type" value="Genomic_DNA"/>
</dbReference>
<evidence type="ECO:0000256" key="1">
    <source>
        <dbReference type="SAM" id="MobiDB-lite"/>
    </source>
</evidence>
<feature type="region of interest" description="Disordered" evidence="1">
    <location>
        <begin position="1"/>
        <end position="64"/>
    </location>
</feature>
<reference evidence="2 3" key="1">
    <citation type="journal article" date="2018" name="Nat. Genet.">
        <title>Extensive intraspecific gene order and gene structural variations between Mo17 and other maize genomes.</title>
        <authorList>
            <person name="Sun S."/>
            <person name="Zhou Y."/>
            <person name="Chen J."/>
            <person name="Shi J."/>
            <person name="Zhao H."/>
            <person name="Zhao H."/>
            <person name="Song W."/>
            <person name="Zhang M."/>
            <person name="Cui Y."/>
            <person name="Dong X."/>
            <person name="Liu H."/>
            <person name="Ma X."/>
            <person name="Jiao Y."/>
            <person name="Wang B."/>
            <person name="Wei X."/>
            <person name="Stein J.C."/>
            <person name="Glaubitz J.C."/>
            <person name="Lu F."/>
            <person name="Yu G."/>
            <person name="Liang C."/>
            <person name="Fengler K."/>
            <person name="Li B."/>
            <person name="Rafalski A."/>
            <person name="Schnable P.S."/>
            <person name="Ware D.H."/>
            <person name="Buckler E.S."/>
            <person name="Lai J."/>
        </authorList>
    </citation>
    <scope>NUCLEOTIDE SEQUENCE [LARGE SCALE GENOMIC DNA]</scope>
    <source>
        <strain evidence="3">cv. Missouri 17</strain>
        <tissue evidence="2">Seedling</tissue>
    </source>
</reference>
<name>A0A3L6DNX1_MAIZE</name>
<gene>
    <name evidence="2" type="ORF">Zm00014a_005457</name>
</gene>
<sequence>MAVGRAESSPLEKQQGRTPAMGRSGAAEESRGVADPGVQERLPDLGPSAEQEDQGMELGRHGEVEGVRAFPGVHTQPAAWTSVKEQNSCDPRRPSAKEGGARCAGEGKERGAAMDGARMGRFPAP</sequence>
<dbReference type="AlphaFoldDB" id="A0A3L6DNX1"/>
<feature type="compositionally biased region" description="Basic and acidic residues" evidence="1">
    <location>
        <begin position="90"/>
        <end position="112"/>
    </location>
</feature>
<feature type="region of interest" description="Disordered" evidence="1">
    <location>
        <begin position="81"/>
        <end position="125"/>
    </location>
</feature>